<feature type="signal peptide" evidence="6">
    <location>
        <begin position="1"/>
        <end position="21"/>
    </location>
</feature>
<feature type="compositionally biased region" description="Basic and acidic residues" evidence="5">
    <location>
        <begin position="198"/>
        <end position="208"/>
    </location>
</feature>
<organism evidence="8 9">
    <name type="scientific">Candidatus Acidiferrum panamense</name>
    <dbReference type="NCBI Taxonomy" id="2741543"/>
    <lineage>
        <taxon>Bacteria</taxon>
        <taxon>Pseudomonadati</taxon>
        <taxon>Acidobacteriota</taxon>
        <taxon>Terriglobia</taxon>
        <taxon>Candidatus Acidiferrales</taxon>
        <taxon>Candidatus Acidiferrum</taxon>
    </lineage>
</organism>
<keyword evidence="9" id="KW-1185">Reference proteome</keyword>
<dbReference type="PANTHER" id="PTHR40394:SF2">
    <property type="entry name" value="QUINOL:CYTOCHROME C OXIDOREDUCTASE MEMBRANE PROTEIN"/>
    <property type="match status" value="1"/>
</dbReference>
<feature type="chain" id="PRO_5030920266" evidence="6">
    <location>
        <begin position="22"/>
        <end position="215"/>
    </location>
</feature>
<evidence type="ECO:0000256" key="5">
    <source>
        <dbReference type="SAM" id="MobiDB-lite"/>
    </source>
</evidence>
<keyword evidence="3 4" id="KW-0408">Iron</keyword>
<dbReference type="PROSITE" id="PS51257">
    <property type="entry name" value="PROKAR_LIPOPROTEIN"/>
    <property type="match status" value="1"/>
</dbReference>
<evidence type="ECO:0000256" key="3">
    <source>
        <dbReference type="ARBA" id="ARBA00023004"/>
    </source>
</evidence>
<evidence type="ECO:0000313" key="9">
    <source>
        <dbReference type="Proteomes" id="UP000567293"/>
    </source>
</evidence>
<comment type="caution">
    <text evidence="8">The sequence shown here is derived from an EMBL/GenBank/DDBJ whole genome shotgun (WGS) entry which is preliminary data.</text>
</comment>
<evidence type="ECO:0000256" key="1">
    <source>
        <dbReference type="ARBA" id="ARBA00022617"/>
    </source>
</evidence>
<evidence type="ECO:0000256" key="4">
    <source>
        <dbReference type="PROSITE-ProRule" id="PRU00433"/>
    </source>
</evidence>
<dbReference type="GO" id="GO:0009055">
    <property type="term" value="F:electron transfer activity"/>
    <property type="evidence" value="ECO:0007669"/>
    <property type="project" value="InterPro"/>
</dbReference>
<feature type="domain" description="Cytochrome c" evidence="7">
    <location>
        <begin position="85"/>
        <end position="170"/>
    </location>
</feature>
<accession>A0A7V8SZU3</accession>
<dbReference type="GO" id="GO:0046872">
    <property type="term" value="F:metal ion binding"/>
    <property type="evidence" value="ECO:0007669"/>
    <property type="project" value="UniProtKB-KW"/>
</dbReference>
<dbReference type="InterPro" id="IPR036909">
    <property type="entry name" value="Cyt_c-like_dom_sf"/>
</dbReference>
<gene>
    <name evidence="8" type="ORF">HRJ53_26075</name>
</gene>
<dbReference type="Gene3D" id="1.10.760.10">
    <property type="entry name" value="Cytochrome c-like domain"/>
    <property type="match status" value="1"/>
</dbReference>
<sequence length="215" mass="23869">MISRSRFLLLGCAAAALLSSAGCRYLHQDMAEQPKNRPLSPSDFFTDGRSERPLVENTVARGALADDDLFVTKDSNAFPLPVNQELLERGQERYQIFCSPCHGLQGDGNGTIAMRGMKRPPTYHQDRLRQAPNGYFYDNITNGFGAMFGYSAQIPPRDRWAIIAYVRALQLSRNAKVADLPTELRQKLGQPGFTKPGSDPKTETRTTKESTGGRN</sequence>
<protein>
    <submittedName>
        <fullName evidence="8">Cytochrome c</fullName>
    </submittedName>
</protein>
<evidence type="ECO:0000256" key="6">
    <source>
        <dbReference type="SAM" id="SignalP"/>
    </source>
</evidence>
<dbReference type="EMBL" id="JACDQQ010002510">
    <property type="protein sequence ID" value="MBA0088468.1"/>
    <property type="molecule type" value="Genomic_DNA"/>
</dbReference>
<reference evidence="8" key="1">
    <citation type="submission" date="2020-06" db="EMBL/GenBank/DDBJ databases">
        <title>Legume-microbial interactions unlock mineral nutrients during tropical forest succession.</title>
        <authorList>
            <person name="Epihov D.Z."/>
        </authorList>
    </citation>
    <scope>NUCLEOTIDE SEQUENCE [LARGE SCALE GENOMIC DNA]</scope>
    <source>
        <strain evidence="8">Pan2503</strain>
    </source>
</reference>
<evidence type="ECO:0000259" key="7">
    <source>
        <dbReference type="PROSITE" id="PS51007"/>
    </source>
</evidence>
<keyword evidence="6" id="KW-0732">Signal</keyword>
<evidence type="ECO:0000256" key="2">
    <source>
        <dbReference type="ARBA" id="ARBA00022723"/>
    </source>
</evidence>
<dbReference type="PANTHER" id="PTHR40394">
    <property type="entry name" value="LIPOPROTEIN-RELATED"/>
    <property type="match status" value="1"/>
</dbReference>
<dbReference type="InterPro" id="IPR009056">
    <property type="entry name" value="Cyt_c-like_dom"/>
</dbReference>
<dbReference type="SUPFAM" id="SSF46626">
    <property type="entry name" value="Cytochrome c"/>
    <property type="match status" value="1"/>
</dbReference>
<dbReference type="Proteomes" id="UP000567293">
    <property type="component" value="Unassembled WGS sequence"/>
</dbReference>
<dbReference type="AlphaFoldDB" id="A0A7V8SZU3"/>
<keyword evidence="1 4" id="KW-0349">Heme</keyword>
<dbReference type="Pfam" id="PF13442">
    <property type="entry name" value="Cytochrome_CBB3"/>
    <property type="match status" value="1"/>
</dbReference>
<evidence type="ECO:0000313" key="8">
    <source>
        <dbReference type="EMBL" id="MBA0088468.1"/>
    </source>
</evidence>
<proteinExistence type="predicted"/>
<dbReference type="PROSITE" id="PS51007">
    <property type="entry name" value="CYTC"/>
    <property type="match status" value="1"/>
</dbReference>
<keyword evidence="2 4" id="KW-0479">Metal-binding</keyword>
<feature type="region of interest" description="Disordered" evidence="5">
    <location>
        <begin position="182"/>
        <end position="215"/>
    </location>
</feature>
<dbReference type="GO" id="GO:0020037">
    <property type="term" value="F:heme binding"/>
    <property type="evidence" value="ECO:0007669"/>
    <property type="project" value="InterPro"/>
</dbReference>
<name>A0A7V8SZU3_9BACT</name>